<accession>A0A0C2RE88</accession>
<reference evidence="1 2" key="1">
    <citation type="submission" date="2014-12" db="EMBL/GenBank/DDBJ databases">
        <title>Whole genome sequence of Candidatus Rickettsia asemboensis strain NMRCii isolated from cat fleas in west Kenya.</title>
        <authorList>
            <person name="Jima D."/>
            <person name="Luce-Fedrow A."/>
            <person name="Yang Y."/>
            <person name="Maina A.N."/>
            <person name="Snesrud E.C."/>
            <person name="Jarman R.G."/>
            <person name="Richards A.L."/>
            <person name="Hang J."/>
        </authorList>
    </citation>
    <scope>NUCLEOTIDE SEQUENCE [LARGE SCALE GENOMIC DNA]</scope>
    <source>
        <strain evidence="1 2">NMRCii</strain>
    </source>
</reference>
<dbReference type="AlphaFoldDB" id="A0A0C2RE88"/>
<dbReference type="Proteomes" id="UP000031952">
    <property type="component" value="Unassembled WGS sequence"/>
</dbReference>
<evidence type="ECO:0000313" key="1">
    <source>
        <dbReference type="EMBL" id="KIJ89140.1"/>
    </source>
</evidence>
<sequence>MKLTEYFKKLESIAFGPWLNKYKKLFTMKELETDMFDIMIQSKNNKKHFNKELVILSNDVIETEVGENINQLEAAVIFSLDHREHLYRIFTWLTDFQLEQYSRFILNLPKDYKDYKDYFLQEEQQGGYSKIKAFNNVQDKKWLARKYFNLSKHEPANNYPLFQENTVKLQKYLEYPYEYNTTTYKFEFLGSDNYYNYSCDKI</sequence>
<dbReference type="RefSeq" id="WP_041077873.1">
    <property type="nucleotide sequence ID" value="NZ_JWSW01000005.1"/>
</dbReference>
<organism evidence="1 2">
    <name type="scientific">Rickettsia asembonensis</name>
    <dbReference type="NCBI Taxonomy" id="1068590"/>
    <lineage>
        <taxon>Bacteria</taxon>
        <taxon>Pseudomonadati</taxon>
        <taxon>Pseudomonadota</taxon>
        <taxon>Alphaproteobacteria</taxon>
        <taxon>Rickettsiales</taxon>
        <taxon>Rickettsiaceae</taxon>
        <taxon>Rickettsieae</taxon>
        <taxon>Rickettsia</taxon>
        <taxon>spotted fever group</taxon>
    </lineage>
</organism>
<proteinExistence type="predicted"/>
<keyword evidence="2" id="KW-1185">Reference proteome</keyword>
<dbReference type="EMBL" id="JWSW01000005">
    <property type="protein sequence ID" value="KIJ89140.1"/>
    <property type="molecule type" value="Genomic_DNA"/>
</dbReference>
<name>A0A0C2RE88_9RICK</name>
<protein>
    <submittedName>
        <fullName evidence="1">Uncharacterized protein</fullName>
    </submittedName>
</protein>
<evidence type="ECO:0000313" key="2">
    <source>
        <dbReference type="Proteomes" id="UP000031952"/>
    </source>
</evidence>
<comment type="caution">
    <text evidence="1">The sequence shown here is derived from an EMBL/GenBank/DDBJ whole genome shotgun (WGS) entry which is preliminary data.</text>
</comment>
<gene>
    <name evidence="1" type="ORF">SB78_01060</name>
</gene>